<dbReference type="AlphaFoldDB" id="A0A8B6FS82"/>
<keyword evidence="9" id="KW-1185">Reference proteome</keyword>
<evidence type="ECO:0000256" key="3">
    <source>
        <dbReference type="ARBA" id="ARBA00023157"/>
    </source>
</evidence>
<evidence type="ECO:0000259" key="7">
    <source>
        <dbReference type="PROSITE" id="PS50835"/>
    </source>
</evidence>
<keyword evidence="2" id="KW-0472">Membrane</keyword>
<dbReference type="GO" id="GO:0050839">
    <property type="term" value="F:cell adhesion molecule binding"/>
    <property type="evidence" value="ECO:0007669"/>
    <property type="project" value="TreeGrafter"/>
</dbReference>
<evidence type="ECO:0000256" key="1">
    <source>
        <dbReference type="ARBA" id="ARBA00004479"/>
    </source>
</evidence>
<keyword evidence="6" id="KW-0732">Signal</keyword>
<dbReference type="InterPro" id="IPR051275">
    <property type="entry name" value="Cell_adhesion_signaling"/>
</dbReference>
<evidence type="ECO:0000256" key="6">
    <source>
        <dbReference type="SAM" id="SignalP"/>
    </source>
</evidence>
<proteinExistence type="predicted"/>
<feature type="domain" description="Ig-like" evidence="7">
    <location>
        <begin position="22"/>
        <end position="108"/>
    </location>
</feature>
<sequence>MDYLILLVITYMVLMLASSQIPPGSPVIDGPQVIVLNSQITLTCTSSRGDPPPSVKWFFDDSEITTGISTTTAGTAVTTSLTFTATKNYHLEFLECQAENGVLQNPLSNTIYIEVHSTICPRWSHVGYRKGTLCHCTAVCCATVIRQLLVLCGYLSGFHVMECAYYSRVTVVRLSSIGRLSVKALETG</sequence>
<dbReference type="InterPro" id="IPR013162">
    <property type="entry name" value="CD80_C2-set"/>
</dbReference>
<accession>A0A8B6FS82</accession>
<dbReference type="SUPFAM" id="SSF48726">
    <property type="entry name" value="Immunoglobulin"/>
    <property type="match status" value="1"/>
</dbReference>
<dbReference type="InterPro" id="IPR007110">
    <property type="entry name" value="Ig-like_dom"/>
</dbReference>
<keyword evidence="4" id="KW-0325">Glycoprotein</keyword>
<dbReference type="Proteomes" id="UP000596742">
    <property type="component" value="Unassembled WGS sequence"/>
</dbReference>
<evidence type="ECO:0000256" key="2">
    <source>
        <dbReference type="ARBA" id="ARBA00023136"/>
    </source>
</evidence>
<dbReference type="EMBL" id="UYJE01007246">
    <property type="protein sequence ID" value="VDI52922.1"/>
    <property type="molecule type" value="Genomic_DNA"/>
</dbReference>
<comment type="subcellular location">
    <subcellularLocation>
        <location evidence="1">Membrane</location>
        <topology evidence="1">Single-pass type I membrane protein</topology>
    </subcellularLocation>
</comment>
<protein>
    <recommendedName>
        <fullName evidence="7">Ig-like domain-containing protein</fullName>
    </recommendedName>
</protein>
<keyword evidence="5" id="KW-0393">Immunoglobulin domain</keyword>
<dbReference type="OrthoDB" id="6143711at2759"/>
<dbReference type="PANTHER" id="PTHR11640:SF31">
    <property type="entry name" value="IRREGULAR CHIASM C-ROUGHEST PROTEIN-RELATED"/>
    <property type="match status" value="1"/>
</dbReference>
<evidence type="ECO:0000256" key="5">
    <source>
        <dbReference type="ARBA" id="ARBA00023319"/>
    </source>
</evidence>
<dbReference type="PANTHER" id="PTHR11640">
    <property type="entry name" value="NEPHRIN"/>
    <property type="match status" value="1"/>
</dbReference>
<dbReference type="Gene3D" id="2.60.40.10">
    <property type="entry name" value="Immunoglobulins"/>
    <property type="match status" value="1"/>
</dbReference>
<organism evidence="8 9">
    <name type="scientific">Mytilus galloprovincialis</name>
    <name type="common">Mediterranean mussel</name>
    <dbReference type="NCBI Taxonomy" id="29158"/>
    <lineage>
        <taxon>Eukaryota</taxon>
        <taxon>Metazoa</taxon>
        <taxon>Spiralia</taxon>
        <taxon>Lophotrochozoa</taxon>
        <taxon>Mollusca</taxon>
        <taxon>Bivalvia</taxon>
        <taxon>Autobranchia</taxon>
        <taxon>Pteriomorphia</taxon>
        <taxon>Mytilida</taxon>
        <taxon>Mytiloidea</taxon>
        <taxon>Mytilidae</taxon>
        <taxon>Mytilinae</taxon>
        <taxon>Mytilus</taxon>
    </lineage>
</organism>
<dbReference type="GO" id="GO:0098609">
    <property type="term" value="P:cell-cell adhesion"/>
    <property type="evidence" value="ECO:0007669"/>
    <property type="project" value="TreeGrafter"/>
</dbReference>
<evidence type="ECO:0000313" key="9">
    <source>
        <dbReference type="Proteomes" id="UP000596742"/>
    </source>
</evidence>
<gene>
    <name evidence="8" type="ORF">MGAL_10B083358</name>
</gene>
<feature type="signal peptide" evidence="6">
    <location>
        <begin position="1"/>
        <end position="19"/>
    </location>
</feature>
<comment type="caution">
    <text evidence="8">The sequence shown here is derived from an EMBL/GenBank/DDBJ whole genome shotgun (WGS) entry which is preliminary data.</text>
</comment>
<dbReference type="Pfam" id="PF08205">
    <property type="entry name" value="C2-set_2"/>
    <property type="match status" value="1"/>
</dbReference>
<dbReference type="GO" id="GO:0005911">
    <property type="term" value="C:cell-cell junction"/>
    <property type="evidence" value="ECO:0007669"/>
    <property type="project" value="TreeGrafter"/>
</dbReference>
<dbReference type="PROSITE" id="PS50835">
    <property type="entry name" value="IG_LIKE"/>
    <property type="match status" value="1"/>
</dbReference>
<keyword evidence="3" id="KW-1015">Disulfide bond</keyword>
<name>A0A8B6FS82_MYTGA</name>
<evidence type="ECO:0000313" key="8">
    <source>
        <dbReference type="EMBL" id="VDI52922.1"/>
    </source>
</evidence>
<evidence type="ECO:0000256" key="4">
    <source>
        <dbReference type="ARBA" id="ARBA00023180"/>
    </source>
</evidence>
<dbReference type="GO" id="GO:0005886">
    <property type="term" value="C:plasma membrane"/>
    <property type="evidence" value="ECO:0007669"/>
    <property type="project" value="TreeGrafter"/>
</dbReference>
<reference evidence="8" key="1">
    <citation type="submission" date="2018-11" db="EMBL/GenBank/DDBJ databases">
        <authorList>
            <person name="Alioto T."/>
            <person name="Alioto T."/>
        </authorList>
    </citation>
    <scope>NUCLEOTIDE SEQUENCE</scope>
</reference>
<feature type="chain" id="PRO_5032776165" description="Ig-like domain-containing protein" evidence="6">
    <location>
        <begin position="20"/>
        <end position="188"/>
    </location>
</feature>
<dbReference type="InterPro" id="IPR013783">
    <property type="entry name" value="Ig-like_fold"/>
</dbReference>
<dbReference type="InterPro" id="IPR036179">
    <property type="entry name" value="Ig-like_dom_sf"/>
</dbReference>